<keyword evidence="1" id="KW-0732">Signal</keyword>
<evidence type="ECO:0000313" key="3">
    <source>
        <dbReference type="RefSeq" id="XP_014672654.1"/>
    </source>
</evidence>
<dbReference type="RefSeq" id="XP_014672654.1">
    <property type="nucleotide sequence ID" value="XM_014817168.1"/>
</dbReference>
<dbReference type="GeneID" id="106813112"/>
<evidence type="ECO:0000313" key="2">
    <source>
        <dbReference type="Proteomes" id="UP000695022"/>
    </source>
</evidence>
<accession>A0ABM1EKD3</accession>
<feature type="chain" id="PRO_5046057249" evidence="1">
    <location>
        <begin position="27"/>
        <end position="120"/>
    </location>
</feature>
<feature type="signal peptide" evidence="1">
    <location>
        <begin position="1"/>
        <end position="26"/>
    </location>
</feature>
<evidence type="ECO:0000256" key="1">
    <source>
        <dbReference type="SAM" id="SignalP"/>
    </source>
</evidence>
<dbReference type="Proteomes" id="UP000695022">
    <property type="component" value="Unplaced"/>
</dbReference>
<reference evidence="3" key="1">
    <citation type="submission" date="2025-08" db="UniProtKB">
        <authorList>
            <consortium name="RefSeq"/>
        </authorList>
    </citation>
    <scope>IDENTIFICATION</scope>
</reference>
<protein>
    <submittedName>
        <fullName evidence="3">Uncharacterized protein LOC106813112</fullName>
    </submittedName>
</protein>
<organism evidence="2 3">
    <name type="scientific">Priapulus caudatus</name>
    <name type="common">Priapulid worm</name>
    <dbReference type="NCBI Taxonomy" id="37621"/>
    <lineage>
        <taxon>Eukaryota</taxon>
        <taxon>Metazoa</taxon>
        <taxon>Ecdysozoa</taxon>
        <taxon>Scalidophora</taxon>
        <taxon>Priapulida</taxon>
        <taxon>Priapulimorpha</taxon>
        <taxon>Priapulimorphida</taxon>
        <taxon>Priapulidae</taxon>
        <taxon>Priapulus</taxon>
    </lineage>
</organism>
<proteinExistence type="predicted"/>
<gene>
    <name evidence="3" type="primary">LOC106813112</name>
</gene>
<keyword evidence="2" id="KW-1185">Reference proteome</keyword>
<sequence length="120" mass="13774">MSEHILRALLLCVAVLLMTSPPRTTAQPHDRWIKTENEVDGAKGYYILPKRAQWIVYNTGLKGHGKRDENTIADHVPIDMISSLNQDDSPPSFNDNDHRQKMFNFLRRMLAEQTAAENKE</sequence>
<name>A0ABM1EKD3_PRICU</name>